<evidence type="ECO:0000313" key="12">
    <source>
        <dbReference type="Proteomes" id="UP001140206"/>
    </source>
</evidence>
<organism evidence="11 12">
    <name type="scientific">Rhynchospora pubera</name>
    <dbReference type="NCBI Taxonomy" id="906938"/>
    <lineage>
        <taxon>Eukaryota</taxon>
        <taxon>Viridiplantae</taxon>
        <taxon>Streptophyta</taxon>
        <taxon>Embryophyta</taxon>
        <taxon>Tracheophyta</taxon>
        <taxon>Spermatophyta</taxon>
        <taxon>Magnoliopsida</taxon>
        <taxon>Liliopsida</taxon>
        <taxon>Poales</taxon>
        <taxon>Cyperaceae</taxon>
        <taxon>Cyperoideae</taxon>
        <taxon>Rhynchosporeae</taxon>
        <taxon>Rhynchospora</taxon>
    </lineage>
</organism>
<dbReference type="SMART" id="SM00184">
    <property type="entry name" value="RING"/>
    <property type="match status" value="1"/>
</dbReference>
<proteinExistence type="predicted"/>
<evidence type="ECO:0000256" key="3">
    <source>
        <dbReference type="ARBA" id="ARBA00022679"/>
    </source>
</evidence>
<evidence type="ECO:0000256" key="9">
    <source>
        <dbReference type="SAM" id="MobiDB-lite"/>
    </source>
</evidence>
<dbReference type="EMBL" id="JAMFTS010000003">
    <property type="protein sequence ID" value="KAJ4778449.1"/>
    <property type="molecule type" value="Genomic_DNA"/>
</dbReference>
<dbReference type="AlphaFoldDB" id="A0AAV8EGS4"/>
<dbReference type="PROSITE" id="PS50089">
    <property type="entry name" value="ZF_RING_2"/>
    <property type="match status" value="1"/>
</dbReference>
<comment type="catalytic activity">
    <reaction evidence="1">
        <text>S-ubiquitinyl-[E2 ubiquitin-conjugating enzyme]-L-cysteine + [acceptor protein]-L-lysine = [E2 ubiquitin-conjugating enzyme]-L-cysteine + N(6)-ubiquitinyl-[acceptor protein]-L-lysine.</text>
        <dbReference type="EC" id="2.3.2.27"/>
    </reaction>
</comment>
<dbReference type="PANTHER" id="PTHR46463">
    <property type="entry name" value="ZINC FINGER, RING/FYVE/PHD-TYPE"/>
    <property type="match status" value="1"/>
</dbReference>
<evidence type="ECO:0000256" key="5">
    <source>
        <dbReference type="ARBA" id="ARBA00022771"/>
    </source>
</evidence>
<evidence type="ECO:0000256" key="2">
    <source>
        <dbReference type="ARBA" id="ARBA00012483"/>
    </source>
</evidence>
<dbReference type="InterPro" id="IPR013083">
    <property type="entry name" value="Znf_RING/FYVE/PHD"/>
</dbReference>
<dbReference type="Pfam" id="PF13639">
    <property type="entry name" value="zf-RING_2"/>
    <property type="match status" value="1"/>
</dbReference>
<evidence type="ECO:0000256" key="7">
    <source>
        <dbReference type="ARBA" id="ARBA00022833"/>
    </source>
</evidence>
<protein>
    <recommendedName>
        <fullName evidence="2">RING-type E3 ubiquitin transferase</fullName>
        <ecNumber evidence="2">2.3.2.27</ecNumber>
    </recommendedName>
</protein>
<keyword evidence="5 8" id="KW-0863">Zinc-finger</keyword>
<evidence type="ECO:0000256" key="8">
    <source>
        <dbReference type="PROSITE-ProRule" id="PRU00175"/>
    </source>
</evidence>
<keyword evidence="12" id="KW-1185">Reference proteome</keyword>
<keyword evidence="6" id="KW-0833">Ubl conjugation pathway</keyword>
<evidence type="ECO:0000256" key="6">
    <source>
        <dbReference type="ARBA" id="ARBA00022786"/>
    </source>
</evidence>
<accession>A0AAV8EGS4</accession>
<evidence type="ECO:0000256" key="4">
    <source>
        <dbReference type="ARBA" id="ARBA00022723"/>
    </source>
</evidence>
<dbReference type="GO" id="GO:0008270">
    <property type="term" value="F:zinc ion binding"/>
    <property type="evidence" value="ECO:0007669"/>
    <property type="project" value="UniProtKB-KW"/>
</dbReference>
<dbReference type="SUPFAM" id="SSF57850">
    <property type="entry name" value="RING/U-box"/>
    <property type="match status" value="1"/>
</dbReference>
<evidence type="ECO:0000259" key="10">
    <source>
        <dbReference type="PROSITE" id="PS50089"/>
    </source>
</evidence>
<feature type="region of interest" description="Disordered" evidence="9">
    <location>
        <begin position="54"/>
        <end position="95"/>
    </location>
</feature>
<keyword evidence="7" id="KW-0862">Zinc</keyword>
<keyword evidence="3" id="KW-0808">Transferase</keyword>
<gene>
    <name evidence="11" type="ORF">LUZ62_062706</name>
</gene>
<evidence type="ECO:0000313" key="11">
    <source>
        <dbReference type="EMBL" id="KAJ4778449.1"/>
    </source>
</evidence>
<comment type="caution">
    <text evidence="11">The sequence shown here is derived from an EMBL/GenBank/DDBJ whole genome shotgun (WGS) entry which is preliminary data.</text>
</comment>
<reference evidence="11" key="1">
    <citation type="submission" date="2022-08" db="EMBL/GenBank/DDBJ databases">
        <authorList>
            <person name="Marques A."/>
        </authorList>
    </citation>
    <scope>NUCLEOTIDE SEQUENCE</scope>
    <source>
        <strain evidence="11">RhyPub2mFocal</strain>
        <tissue evidence="11">Leaves</tissue>
    </source>
</reference>
<dbReference type="PANTHER" id="PTHR46463:SF89">
    <property type="entry name" value="E3 UBIQUITIN-PROTEIN LIGASE RHB1A-RELATED"/>
    <property type="match status" value="1"/>
</dbReference>
<feature type="domain" description="RING-type" evidence="10">
    <location>
        <begin position="116"/>
        <end position="157"/>
    </location>
</feature>
<sequence>MGACCCVASGRSEPDRRHIYHLPSIEEHELLSSTNDGSSVNSNAVIVNAHLDGSNPDTFRAPPAPLPYDGGLTVQEVLSGNPDNPADTGQDLDKSDCKEKMKEMESLLLAEDEDDCPICLEEYDKENPRYFTRCEHEFHLACLLDWMERSETCPVCDQILMMEEMYQ</sequence>
<dbReference type="EC" id="2.3.2.27" evidence="2"/>
<name>A0AAV8EGS4_9POAL</name>
<dbReference type="Proteomes" id="UP001140206">
    <property type="component" value="Chromosome 3"/>
</dbReference>
<keyword evidence="4" id="KW-0479">Metal-binding</keyword>
<dbReference type="InterPro" id="IPR001841">
    <property type="entry name" value="Znf_RING"/>
</dbReference>
<evidence type="ECO:0000256" key="1">
    <source>
        <dbReference type="ARBA" id="ARBA00000900"/>
    </source>
</evidence>
<dbReference type="GO" id="GO:0061630">
    <property type="term" value="F:ubiquitin protein ligase activity"/>
    <property type="evidence" value="ECO:0007669"/>
    <property type="project" value="UniProtKB-EC"/>
</dbReference>
<dbReference type="Gene3D" id="3.30.40.10">
    <property type="entry name" value="Zinc/RING finger domain, C3HC4 (zinc finger)"/>
    <property type="match status" value="1"/>
</dbReference>